<name>A0A4R2BI51_9BACI</name>
<organism evidence="1 2">
    <name type="scientific">Mesobacillus foraminis</name>
    <dbReference type="NCBI Taxonomy" id="279826"/>
    <lineage>
        <taxon>Bacteria</taxon>
        <taxon>Bacillati</taxon>
        <taxon>Bacillota</taxon>
        <taxon>Bacilli</taxon>
        <taxon>Bacillales</taxon>
        <taxon>Bacillaceae</taxon>
        <taxon>Mesobacillus</taxon>
    </lineage>
</organism>
<dbReference type="RefSeq" id="WP_132004627.1">
    <property type="nucleotide sequence ID" value="NZ_JABUHM010000015.1"/>
</dbReference>
<dbReference type="AlphaFoldDB" id="A0A4R2BI51"/>
<dbReference type="EMBL" id="SLVV01000004">
    <property type="protein sequence ID" value="TCN26253.1"/>
    <property type="molecule type" value="Genomic_DNA"/>
</dbReference>
<reference evidence="1 2" key="1">
    <citation type="journal article" date="2015" name="Stand. Genomic Sci.">
        <title>Genomic Encyclopedia of Bacterial and Archaeal Type Strains, Phase III: the genomes of soil and plant-associated and newly described type strains.</title>
        <authorList>
            <person name="Whitman W.B."/>
            <person name="Woyke T."/>
            <person name="Klenk H.P."/>
            <person name="Zhou Y."/>
            <person name="Lilburn T.G."/>
            <person name="Beck B.J."/>
            <person name="De Vos P."/>
            <person name="Vandamme P."/>
            <person name="Eisen J.A."/>
            <person name="Garrity G."/>
            <person name="Hugenholtz P."/>
            <person name="Kyrpides N.C."/>
        </authorList>
    </citation>
    <scope>NUCLEOTIDE SEQUENCE [LARGE SCALE GENOMIC DNA]</scope>
    <source>
        <strain evidence="1 2">CV53</strain>
    </source>
</reference>
<gene>
    <name evidence="1" type="ORF">EV146_104363</name>
</gene>
<keyword evidence="2" id="KW-1185">Reference proteome</keyword>
<sequence>MIQRACPPFKAGIDYVARVFGDKETKAGSFSRLSYIFPGSIPALGLLAFGEGARIQGCPMLPESKAINRLIPYCL</sequence>
<evidence type="ECO:0000313" key="2">
    <source>
        <dbReference type="Proteomes" id="UP000295689"/>
    </source>
</evidence>
<dbReference type="Proteomes" id="UP000295689">
    <property type="component" value="Unassembled WGS sequence"/>
</dbReference>
<accession>A0A4R2BI51</accession>
<protein>
    <submittedName>
        <fullName evidence="1">Uncharacterized protein</fullName>
    </submittedName>
</protein>
<evidence type="ECO:0000313" key="1">
    <source>
        <dbReference type="EMBL" id="TCN26253.1"/>
    </source>
</evidence>
<proteinExistence type="predicted"/>
<comment type="caution">
    <text evidence="1">The sequence shown here is derived from an EMBL/GenBank/DDBJ whole genome shotgun (WGS) entry which is preliminary data.</text>
</comment>